<accession>A0A9D4SB85</accession>
<dbReference type="Proteomes" id="UP000828390">
    <property type="component" value="Unassembled WGS sequence"/>
</dbReference>
<organism evidence="1 2">
    <name type="scientific">Dreissena polymorpha</name>
    <name type="common">Zebra mussel</name>
    <name type="synonym">Mytilus polymorpha</name>
    <dbReference type="NCBI Taxonomy" id="45954"/>
    <lineage>
        <taxon>Eukaryota</taxon>
        <taxon>Metazoa</taxon>
        <taxon>Spiralia</taxon>
        <taxon>Lophotrochozoa</taxon>
        <taxon>Mollusca</taxon>
        <taxon>Bivalvia</taxon>
        <taxon>Autobranchia</taxon>
        <taxon>Heteroconchia</taxon>
        <taxon>Euheterodonta</taxon>
        <taxon>Imparidentia</taxon>
        <taxon>Neoheterodontei</taxon>
        <taxon>Myida</taxon>
        <taxon>Dreissenoidea</taxon>
        <taxon>Dreissenidae</taxon>
        <taxon>Dreissena</taxon>
    </lineage>
</organism>
<comment type="caution">
    <text evidence="1">The sequence shown here is derived from an EMBL/GenBank/DDBJ whole genome shotgun (WGS) entry which is preliminary data.</text>
</comment>
<name>A0A9D4SB85_DREPO</name>
<proteinExistence type="predicted"/>
<sequence>MSIPTKSKLPMLDDLGQINGRDVVSALAIGKTIKITVDNIDGHIKAYQVRLGSGNRDFHYTHWSILIDRFDPRDLQGLSTQPKQITAQGPDPTIFFLSSNEHEALRKRCTQLVMRILVEEIQPLSMFSTATPRLVDHKYRQVVDRPSQVHPMFSSCDRVSL</sequence>
<evidence type="ECO:0000313" key="2">
    <source>
        <dbReference type="Proteomes" id="UP000828390"/>
    </source>
</evidence>
<evidence type="ECO:0000313" key="1">
    <source>
        <dbReference type="EMBL" id="KAH3897538.1"/>
    </source>
</evidence>
<gene>
    <name evidence="1" type="ORF">DPMN_021726</name>
</gene>
<dbReference type="AlphaFoldDB" id="A0A9D4SB85"/>
<keyword evidence="2" id="KW-1185">Reference proteome</keyword>
<dbReference type="EMBL" id="JAIWYP010000001">
    <property type="protein sequence ID" value="KAH3897538.1"/>
    <property type="molecule type" value="Genomic_DNA"/>
</dbReference>
<reference evidence="1" key="2">
    <citation type="submission" date="2020-11" db="EMBL/GenBank/DDBJ databases">
        <authorList>
            <person name="McCartney M.A."/>
            <person name="Auch B."/>
            <person name="Kono T."/>
            <person name="Mallez S."/>
            <person name="Becker A."/>
            <person name="Gohl D.M."/>
            <person name="Silverstein K.A.T."/>
            <person name="Koren S."/>
            <person name="Bechman K.B."/>
            <person name="Herman A."/>
            <person name="Abrahante J.E."/>
            <person name="Garbe J."/>
        </authorList>
    </citation>
    <scope>NUCLEOTIDE SEQUENCE</scope>
    <source>
        <strain evidence="1">Duluth1</strain>
        <tissue evidence="1">Whole animal</tissue>
    </source>
</reference>
<reference evidence="1" key="1">
    <citation type="journal article" date="2019" name="bioRxiv">
        <title>The Genome of the Zebra Mussel, Dreissena polymorpha: A Resource for Invasive Species Research.</title>
        <authorList>
            <person name="McCartney M.A."/>
            <person name="Auch B."/>
            <person name="Kono T."/>
            <person name="Mallez S."/>
            <person name="Zhang Y."/>
            <person name="Obille A."/>
            <person name="Becker A."/>
            <person name="Abrahante J.E."/>
            <person name="Garbe J."/>
            <person name="Badalamenti J.P."/>
            <person name="Herman A."/>
            <person name="Mangelson H."/>
            <person name="Liachko I."/>
            <person name="Sullivan S."/>
            <person name="Sone E.D."/>
            <person name="Koren S."/>
            <person name="Silverstein K.A.T."/>
            <person name="Beckman K.B."/>
            <person name="Gohl D.M."/>
        </authorList>
    </citation>
    <scope>NUCLEOTIDE SEQUENCE</scope>
    <source>
        <strain evidence="1">Duluth1</strain>
        <tissue evidence="1">Whole animal</tissue>
    </source>
</reference>
<protein>
    <submittedName>
        <fullName evidence="1">Uncharacterized protein</fullName>
    </submittedName>
</protein>